<dbReference type="GeneTree" id="ENSGT00390000000062"/>
<dbReference type="KEGG" id="rno:100911002"/>
<keyword evidence="6" id="KW-1185">Reference proteome</keyword>
<sequence length="240" mass="27358">MKAPAMSSKEQKAMKKSAKRPRVDKTLPSDDSRNPVAANPADSPAVGTSEMGSLSSGSDLKEAREPVPKRMQNFKGDVNRLLREKRKQFEKDVNASFRSLNENLQGILKAQQNSREELKSIYCETFGSLHQKWLDEVDRTKDEEEHLSFLTQKQMKILQTAIADHETKLENAKDMCDTFLKKAKDLSQHRKTFIGSQQTKVEKEIAKVQDRVIVETQEQDVSVVQTYLQSLFHDCSEETI</sequence>
<dbReference type="GO" id="GO:0000795">
    <property type="term" value="C:synaptonemal complex"/>
    <property type="evidence" value="ECO:0000318"/>
    <property type="project" value="GO_Central"/>
</dbReference>
<proteinExistence type="inferred from homology"/>
<evidence type="ECO:0000259" key="4">
    <source>
        <dbReference type="Pfam" id="PF04803"/>
    </source>
</evidence>
<dbReference type="SMR" id="M0R9I7"/>
<evidence type="ECO:0000313" key="7">
    <source>
        <dbReference type="RGD" id="402061872"/>
    </source>
</evidence>
<dbReference type="STRING" id="10116.ENSRNOP00000066156"/>
<dbReference type="PANTHER" id="PTHR19368:SF9">
    <property type="entry name" value="X-LINKED LYMPHOCYTE-REGULATED 5A-RELATED"/>
    <property type="match status" value="1"/>
</dbReference>
<comment type="similarity">
    <text evidence="1">Belongs to the XLR/SYCP3 family.</text>
</comment>
<dbReference type="Proteomes" id="UP000002494">
    <property type="component" value="Chromosome X"/>
</dbReference>
<dbReference type="PaxDb" id="10116-ENSRNOP00000066156"/>
<protein>
    <recommendedName>
        <fullName evidence="4">XLR/SYCP3/FAM9 domain-containing protein</fullName>
    </recommendedName>
</protein>
<dbReference type="RGD" id="402061872">
    <property type="gene designation" value="LOC134484032"/>
</dbReference>
<evidence type="ECO:0000313" key="6">
    <source>
        <dbReference type="Proteomes" id="UP000002494"/>
    </source>
</evidence>
<dbReference type="InterPro" id="IPR051443">
    <property type="entry name" value="XLR/SYCP3"/>
</dbReference>
<dbReference type="PANTHER" id="PTHR19368">
    <property type="entry name" value="XLR/SCP3/FAM9"/>
    <property type="match status" value="1"/>
</dbReference>
<reference evidence="5" key="3">
    <citation type="submission" date="2025-09" db="UniProtKB">
        <authorList>
            <consortium name="Ensembl"/>
        </authorList>
    </citation>
    <scope>IDENTIFICATION</scope>
    <source>
        <strain evidence="5">Brown Norway</strain>
    </source>
</reference>
<dbReference type="HOGENOM" id="CLU_1380949_0_0_1"/>
<reference evidence="5" key="1">
    <citation type="submission" date="2024-01" db="EMBL/GenBank/DDBJ databases">
        <title>GRCr8: a new rat reference genome assembly contstructed from accurate long reads and long range scaffolding.</title>
        <authorList>
            <person name="Doris P.A."/>
            <person name="Kalbfleisch T."/>
            <person name="Li K."/>
            <person name="Howe K."/>
            <person name="Wood J."/>
        </authorList>
    </citation>
    <scope>NUCLEOTIDE SEQUENCE [LARGE SCALE GENOMIC DNA]</scope>
    <source>
        <strain evidence="5">Brown Norway</strain>
    </source>
</reference>
<feature type="region of interest" description="Disordered" evidence="3">
    <location>
        <begin position="1"/>
        <end position="74"/>
    </location>
</feature>
<feature type="coiled-coil region" evidence="2">
    <location>
        <begin position="155"/>
        <end position="182"/>
    </location>
</feature>
<dbReference type="CTD" id="27084"/>
<feature type="compositionally biased region" description="Basic and acidic residues" evidence="3">
    <location>
        <begin position="59"/>
        <end position="68"/>
    </location>
</feature>
<keyword evidence="2" id="KW-0175">Coiled coil</keyword>
<dbReference type="AlphaFoldDB" id="M0R9I7"/>
<accession>M0R9I7</accession>
<dbReference type="RGD" id="6495748">
    <property type="gene designation" value="Xlr5c"/>
</dbReference>
<dbReference type="Bgee" id="ENSRNOG00000048244">
    <property type="expression patterns" value="Expressed in testis"/>
</dbReference>
<dbReference type="OrthoDB" id="9585885at2759"/>
<evidence type="ECO:0000256" key="2">
    <source>
        <dbReference type="SAM" id="Coils"/>
    </source>
</evidence>
<organism evidence="5 6">
    <name type="scientific">Rattus norvegicus</name>
    <name type="common">Rat</name>
    <dbReference type="NCBI Taxonomy" id="10116"/>
    <lineage>
        <taxon>Eukaryota</taxon>
        <taxon>Metazoa</taxon>
        <taxon>Chordata</taxon>
        <taxon>Craniata</taxon>
        <taxon>Vertebrata</taxon>
        <taxon>Euteleostomi</taxon>
        <taxon>Mammalia</taxon>
        <taxon>Eutheria</taxon>
        <taxon>Euarchontoglires</taxon>
        <taxon>Glires</taxon>
        <taxon>Rodentia</taxon>
        <taxon>Myomorpha</taxon>
        <taxon>Muroidea</taxon>
        <taxon>Muridae</taxon>
        <taxon>Murinae</taxon>
        <taxon>Rattus</taxon>
    </lineage>
</organism>
<dbReference type="Pfam" id="PF04803">
    <property type="entry name" value="Cor1"/>
    <property type="match status" value="1"/>
</dbReference>
<evidence type="ECO:0000313" key="8">
    <source>
        <dbReference type="RGD" id="6495748"/>
    </source>
</evidence>
<dbReference type="GO" id="GO:0007286">
    <property type="term" value="P:spermatid development"/>
    <property type="evidence" value="ECO:0000318"/>
    <property type="project" value="GO_Central"/>
</dbReference>
<dbReference type="OMA" id="FKGGITQ"/>
<dbReference type="AGR" id="RGD:6495748"/>
<reference evidence="5" key="2">
    <citation type="submission" date="2025-08" db="UniProtKB">
        <authorList>
            <consortium name="Ensembl"/>
        </authorList>
    </citation>
    <scope>IDENTIFICATION</scope>
    <source>
        <strain evidence="5">Brown Norway</strain>
    </source>
</reference>
<name>M0R9I7_RAT</name>
<evidence type="ECO:0000256" key="3">
    <source>
        <dbReference type="SAM" id="MobiDB-lite"/>
    </source>
</evidence>
<dbReference type="GO" id="GO:0051321">
    <property type="term" value="P:meiotic cell cycle"/>
    <property type="evidence" value="ECO:0000318"/>
    <property type="project" value="GO_Central"/>
</dbReference>
<dbReference type="AGR" id="RGD:402061872"/>
<gene>
    <name evidence="8" type="primary">Xlr5c</name>
    <name evidence="8" type="synonym">LOC100911002</name>
    <name evidence="5" type="synonym">LOC134484030</name>
    <name evidence="7" type="synonym">LOC134484032</name>
</gene>
<dbReference type="InterPro" id="IPR006888">
    <property type="entry name" value="XLR/SYCP3/FAM9_dom"/>
</dbReference>
<dbReference type="InParanoid" id="M0R9I7"/>
<evidence type="ECO:0000313" key="5">
    <source>
        <dbReference type="Ensembl" id="ENSRNOP00000066156.2"/>
    </source>
</evidence>
<feature type="compositionally biased region" description="Basic and acidic residues" evidence="3">
    <location>
        <begin position="21"/>
        <end position="33"/>
    </location>
</feature>
<feature type="domain" description="XLR/SYCP3/FAM9" evidence="4">
    <location>
        <begin position="81"/>
        <end position="210"/>
    </location>
</feature>
<evidence type="ECO:0000256" key="1">
    <source>
        <dbReference type="ARBA" id="ARBA00010283"/>
    </source>
</evidence>
<dbReference type="Ensembl" id="ENSRNOT00000071895.4">
    <property type="protein sequence ID" value="ENSRNOP00000066156.2"/>
    <property type="gene ID" value="ENSRNOG00000087898.1"/>
</dbReference>